<keyword evidence="6" id="KW-0472">Membrane</keyword>
<dbReference type="Proteomes" id="UP000266089">
    <property type="component" value="Unassembled WGS sequence"/>
</dbReference>
<evidence type="ECO:0000256" key="2">
    <source>
        <dbReference type="ARBA" id="ARBA00022723"/>
    </source>
</evidence>
<keyword evidence="6" id="KW-0812">Transmembrane</keyword>
<keyword evidence="2" id="KW-0479">Metal-binding</keyword>
<dbReference type="AlphaFoldDB" id="A0A399E4J2"/>
<keyword evidence="8" id="KW-0560">Oxidoreductase</keyword>
<keyword evidence="4" id="KW-0411">Iron-sulfur</keyword>
<dbReference type="GO" id="GO:0051537">
    <property type="term" value="F:2 iron, 2 sulfur cluster binding"/>
    <property type="evidence" value="ECO:0007669"/>
    <property type="project" value="UniProtKB-KW"/>
</dbReference>
<dbReference type="SUPFAM" id="SSF50022">
    <property type="entry name" value="ISP domain"/>
    <property type="match status" value="1"/>
</dbReference>
<accession>A0A399E4J2</accession>
<keyword evidence="6" id="KW-1133">Transmembrane helix</keyword>
<evidence type="ECO:0000256" key="1">
    <source>
        <dbReference type="ARBA" id="ARBA00022714"/>
    </source>
</evidence>
<sequence>MDKPNPQNLRRINRRDLLWIVPSAITTGFFGWLAWRTYVIHFTKTSVSEPVWREGPRRPAATLDELAAHWHFKYFDYEYSGSPLKAVVLRLSQPVLGGLTVGEAHFLALSRICTHQGCVVNYVDNPELGSIAYNYRTDHPFLGCPCHFGAYEPLQGGKAVYGPPRFPLPRLRLEEENGVLYATGYETPFRPLEQG</sequence>
<dbReference type="PANTHER" id="PTHR10134">
    <property type="entry name" value="CYTOCHROME B-C1 COMPLEX SUBUNIT RIESKE, MITOCHONDRIAL"/>
    <property type="match status" value="1"/>
</dbReference>
<keyword evidence="1" id="KW-0001">2Fe-2S</keyword>
<dbReference type="OrthoDB" id="9767869at2"/>
<evidence type="ECO:0000256" key="5">
    <source>
        <dbReference type="ARBA" id="ARBA00023157"/>
    </source>
</evidence>
<comment type="caution">
    <text evidence="8">The sequence shown here is derived from an EMBL/GenBank/DDBJ whole genome shotgun (WGS) entry which is preliminary data.</text>
</comment>
<keyword evidence="3" id="KW-0408">Iron</keyword>
<dbReference type="Gene3D" id="2.102.10.10">
    <property type="entry name" value="Rieske [2Fe-2S] iron-sulphur domain"/>
    <property type="match status" value="1"/>
</dbReference>
<dbReference type="InterPro" id="IPR036922">
    <property type="entry name" value="Rieske_2Fe-2S_sf"/>
</dbReference>
<gene>
    <name evidence="8" type="primary">aioB_2</name>
    <name evidence="8" type="ORF">Mcate_00286</name>
</gene>
<keyword evidence="5" id="KW-1015">Disulfide bond</keyword>
<feature type="domain" description="Rieske" evidence="7">
    <location>
        <begin position="70"/>
        <end position="182"/>
    </location>
</feature>
<dbReference type="InterPro" id="IPR017941">
    <property type="entry name" value="Rieske_2Fe-2S"/>
</dbReference>
<evidence type="ECO:0000256" key="3">
    <source>
        <dbReference type="ARBA" id="ARBA00023004"/>
    </source>
</evidence>
<dbReference type="InterPro" id="IPR014349">
    <property type="entry name" value="Rieske_Fe-S_prot"/>
</dbReference>
<dbReference type="EMBL" id="QWKX01000004">
    <property type="protein sequence ID" value="RIH79647.1"/>
    <property type="molecule type" value="Genomic_DNA"/>
</dbReference>
<evidence type="ECO:0000259" key="7">
    <source>
        <dbReference type="PROSITE" id="PS51296"/>
    </source>
</evidence>
<name>A0A399E4J2_9DEIN</name>
<feature type="transmembrane region" description="Helical" evidence="6">
    <location>
        <begin position="17"/>
        <end position="35"/>
    </location>
</feature>
<dbReference type="GO" id="GO:0046872">
    <property type="term" value="F:metal ion binding"/>
    <property type="evidence" value="ECO:0007669"/>
    <property type="project" value="UniProtKB-KW"/>
</dbReference>
<dbReference type="Pfam" id="PF00355">
    <property type="entry name" value="Rieske"/>
    <property type="match status" value="1"/>
</dbReference>
<proteinExistence type="predicted"/>
<protein>
    <submittedName>
        <fullName evidence="8">Arsenite oxidase subunit AioB</fullName>
        <ecNumber evidence="8">1.20.9.1</ecNumber>
    </submittedName>
</protein>
<evidence type="ECO:0000256" key="6">
    <source>
        <dbReference type="SAM" id="Phobius"/>
    </source>
</evidence>
<evidence type="ECO:0000256" key="4">
    <source>
        <dbReference type="ARBA" id="ARBA00023014"/>
    </source>
</evidence>
<reference evidence="8 9" key="1">
    <citation type="submission" date="2018-08" db="EMBL/GenBank/DDBJ databases">
        <title>Meiothermus cateniformans JCM 15151 genome sequencing project.</title>
        <authorList>
            <person name="Da Costa M.S."/>
            <person name="Albuquerque L."/>
            <person name="Raposo P."/>
            <person name="Froufe H.J.C."/>
            <person name="Barroso C.S."/>
            <person name="Egas C."/>
        </authorList>
    </citation>
    <scope>NUCLEOTIDE SEQUENCE [LARGE SCALE GENOMIC DNA]</scope>
    <source>
        <strain evidence="8 9">JCM 15151</strain>
    </source>
</reference>
<dbReference type="PROSITE" id="PS51296">
    <property type="entry name" value="RIESKE"/>
    <property type="match status" value="1"/>
</dbReference>
<dbReference type="EC" id="1.20.9.1" evidence="8"/>
<evidence type="ECO:0000313" key="8">
    <source>
        <dbReference type="EMBL" id="RIH79647.1"/>
    </source>
</evidence>
<dbReference type="RefSeq" id="WP_024049964.1">
    <property type="nucleotide sequence ID" value="NZ_JBHSXZ010000035.1"/>
</dbReference>
<dbReference type="GO" id="GO:0050611">
    <property type="term" value="F:arsenate reductase (azurin) activity"/>
    <property type="evidence" value="ECO:0007669"/>
    <property type="project" value="UniProtKB-EC"/>
</dbReference>
<organism evidence="8 9">
    <name type="scientific">Meiothermus taiwanensis</name>
    <dbReference type="NCBI Taxonomy" id="172827"/>
    <lineage>
        <taxon>Bacteria</taxon>
        <taxon>Thermotogati</taxon>
        <taxon>Deinococcota</taxon>
        <taxon>Deinococci</taxon>
        <taxon>Thermales</taxon>
        <taxon>Thermaceae</taxon>
        <taxon>Meiothermus</taxon>
    </lineage>
</organism>
<evidence type="ECO:0000313" key="9">
    <source>
        <dbReference type="Proteomes" id="UP000266089"/>
    </source>
</evidence>